<evidence type="ECO:0000313" key="11">
    <source>
        <dbReference type="Proteomes" id="UP000622653"/>
    </source>
</evidence>
<dbReference type="InterPro" id="IPR004685">
    <property type="entry name" value="Brnchd-chn_aa_trnsp_Livcs"/>
</dbReference>
<proteinExistence type="inferred from homology"/>
<feature type="transmembrane region" description="Helical" evidence="9">
    <location>
        <begin position="226"/>
        <end position="245"/>
    </location>
</feature>
<dbReference type="GO" id="GO:0005886">
    <property type="term" value="C:plasma membrane"/>
    <property type="evidence" value="ECO:0007669"/>
    <property type="project" value="UniProtKB-SubCell"/>
</dbReference>
<keyword evidence="4" id="KW-1003">Cell membrane</keyword>
<dbReference type="GO" id="GO:0005304">
    <property type="term" value="F:L-valine transmembrane transporter activity"/>
    <property type="evidence" value="ECO:0007669"/>
    <property type="project" value="TreeGrafter"/>
</dbReference>
<evidence type="ECO:0000313" key="10">
    <source>
        <dbReference type="EMBL" id="MBF4500251.1"/>
    </source>
</evidence>
<keyword evidence="11" id="KW-1185">Reference proteome</keyword>
<accession>A0A8J7G4M5</accession>
<name>A0A8J7G4M5_9BACL</name>
<keyword evidence="7 9" id="KW-1133">Transmembrane helix</keyword>
<dbReference type="RefSeq" id="WP_194561699.1">
    <property type="nucleotide sequence ID" value="NZ_JADKPV010000001.1"/>
</dbReference>
<reference evidence="10" key="1">
    <citation type="submission" date="2020-11" db="EMBL/GenBank/DDBJ databases">
        <title>Multidrug resistant novel bacterium Savagea serpentis sp. nov., isolated from the scats of a vine snake (Ahaetulla nasuta).</title>
        <authorList>
            <person name="Venkata Ramana V."/>
            <person name="Vikas Patil S."/>
            <person name="Yogita Lugani V."/>
        </authorList>
    </citation>
    <scope>NUCLEOTIDE SEQUENCE</scope>
    <source>
        <strain evidence="10">SN6</strain>
    </source>
</reference>
<evidence type="ECO:0000256" key="9">
    <source>
        <dbReference type="RuleBase" id="RU362122"/>
    </source>
</evidence>
<dbReference type="GO" id="GO:0015820">
    <property type="term" value="P:L-leucine transport"/>
    <property type="evidence" value="ECO:0007669"/>
    <property type="project" value="TreeGrafter"/>
</dbReference>
<feature type="transmembrane region" description="Helical" evidence="9">
    <location>
        <begin position="114"/>
        <end position="133"/>
    </location>
</feature>
<evidence type="ECO:0000256" key="3">
    <source>
        <dbReference type="ARBA" id="ARBA00022448"/>
    </source>
</evidence>
<gene>
    <name evidence="10" type="primary">brnQ</name>
    <name evidence="10" type="ORF">IRY55_02650</name>
</gene>
<dbReference type="PANTHER" id="PTHR30588">
    <property type="entry name" value="BRANCHED-CHAIN AMINO ACID TRANSPORT SYSTEM 2 CARRIER PROTEIN"/>
    <property type="match status" value="1"/>
</dbReference>
<feature type="transmembrane region" description="Helical" evidence="9">
    <location>
        <begin position="36"/>
        <end position="60"/>
    </location>
</feature>
<keyword evidence="8 9" id="KW-0472">Membrane</keyword>
<evidence type="ECO:0000256" key="8">
    <source>
        <dbReference type="ARBA" id="ARBA00023136"/>
    </source>
</evidence>
<dbReference type="AlphaFoldDB" id="A0A8J7G4M5"/>
<evidence type="ECO:0000256" key="2">
    <source>
        <dbReference type="ARBA" id="ARBA00008540"/>
    </source>
</evidence>
<evidence type="ECO:0000256" key="7">
    <source>
        <dbReference type="ARBA" id="ARBA00022989"/>
    </source>
</evidence>
<dbReference type="NCBIfam" id="TIGR00796">
    <property type="entry name" value="livcs"/>
    <property type="match status" value="1"/>
</dbReference>
<evidence type="ECO:0000256" key="1">
    <source>
        <dbReference type="ARBA" id="ARBA00004651"/>
    </source>
</evidence>
<feature type="transmembrane region" description="Helical" evidence="9">
    <location>
        <begin position="399"/>
        <end position="420"/>
    </location>
</feature>
<comment type="subcellular location">
    <subcellularLocation>
        <location evidence="1 9">Cell membrane</location>
        <topology evidence="1 9">Multi-pass membrane protein</topology>
    </subcellularLocation>
</comment>
<keyword evidence="6 9" id="KW-0029">Amino-acid transport</keyword>
<dbReference type="EMBL" id="JADKPV010000001">
    <property type="protein sequence ID" value="MBF4500251.1"/>
    <property type="molecule type" value="Genomic_DNA"/>
</dbReference>
<dbReference type="Pfam" id="PF05525">
    <property type="entry name" value="Branch_AA_trans"/>
    <property type="match status" value="1"/>
</dbReference>
<dbReference type="GO" id="GO:0015818">
    <property type="term" value="P:isoleucine transport"/>
    <property type="evidence" value="ECO:0007669"/>
    <property type="project" value="TreeGrafter"/>
</dbReference>
<protein>
    <recommendedName>
        <fullName evidence="9">Branched-chain amino acid transport system carrier protein</fullName>
    </recommendedName>
</protein>
<feature type="transmembrane region" description="Helical" evidence="9">
    <location>
        <begin position="275"/>
        <end position="295"/>
    </location>
</feature>
<evidence type="ECO:0000256" key="6">
    <source>
        <dbReference type="ARBA" id="ARBA00022970"/>
    </source>
</evidence>
<dbReference type="PANTHER" id="PTHR30588:SF0">
    <property type="entry name" value="BRANCHED-CHAIN AMINO ACID PERMEASE BRNQ"/>
    <property type="match status" value="1"/>
</dbReference>
<feature type="transmembrane region" description="Helical" evidence="9">
    <location>
        <begin position="334"/>
        <end position="355"/>
    </location>
</feature>
<keyword evidence="3 9" id="KW-0813">Transport</keyword>
<keyword evidence="5 9" id="KW-0812">Transmembrane</keyword>
<dbReference type="GO" id="GO:0015190">
    <property type="term" value="F:L-leucine transmembrane transporter activity"/>
    <property type="evidence" value="ECO:0007669"/>
    <property type="project" value="TreeGrafter"/>
</dbReference>
<feature type="transmembrane region" description="Helical" evidence="9">
    <location>
        <begin position="145"/>
        <end position="162"/>
    </location>
</feature>
<comment type="caution">
    <text evidence="10">The sequence shown here is derived from an EMBL/GenBank/DDBJ whole genome shotgun (WGS) entry which is preliminary data.</text>
</comment>
<feature type="transmembrane region" description="Helical" evidence="9">
    <location>
        <begin position="5"/>
        <end position="24"/>
    </location>
</feature>
<feature type="transmembrane region" description="Helical" evidence="9">
    <location>
        <begin position="182"/>
        <end position="205"/>
    </location>
</feature>
<evidence type="ECO:0000256" key="5">
    <source>
        <dbReference type="ARBA" id="ARBA00022692"/>
    </source>
</evidence>
<comment type="function">
    <text evidence="9">Component of the transport system for branched-chain amino acids.</text>
</comment>
<dbReference type="Proteomes" id="UP000622653">
    <property type="component" value="Unassembled WGS sequence"/>
</dbReference>
<evidence type="ECO:0000256" key="4">
    <source>
        <dbReference type="ARBA" id="ARBA00022475"/>
    </source>
</evidence>
<organism evidence="10 11">
    <name type="scientific">Savagea serpentis</name>
    <dbReference type="NCBI Taxonomy" id="2785297"/>
    <lineage>
        <taxon>Bacteria</taxon>
        <taxon>Bacillati</taxon>
        <taxon>Bacillota</taxon>
        <taxon>Bacilli</taxon>
        <taxon>Bacillales</taxon>
        <taxon>Caryophanaceae</taxon>
        <taxon>Savagea</taxon>
    </lineage>
</organism>
<feature type="transmembrane region" description="Helical" evidence="9">
    <location>
        <begin position="72"/>
        <end position="94"/>
    </location>
</feature>
<sequence length="432" mass="47064">MRKTIIFTGFMLFSLFFGAGNLIFPPSVGFFSGDAFTPAILGFTITAILLPLAAVVATIISKDGLLSITKQVGPVFGVLFAVLLYMSIGPFYAIPRAANIGYKFGWAPIIGENGIHLFIFSIIFFLATYFVSIRPQKLVDIVGKLLTPALLITLTVLFIQAVRTFTYTSKPPSESFSEHPFLVGFLEGYFTLDAIAALAFGIVVIESLKLAGIRERGELIKGTTMAGVIAAIGLGLVYLAIAWIGRVIPFEGTPGDGSDLLVTASNLLFGTSGNYVFGIIVLLACLTTVIGLITACSQFFVKLYPKFSYHTYVIVFILIGFFFTNFGLENLLNIAVPLLVFIYPASIMLITLTLLQPMLGYSRQMYRFSVTVAILFGIYDALGATSIDMKWSEPFLSWIPLFDAGLAWLVPAFIAALIGYMMDRLSNNVKTV</sequence>
<comment type="similarity">
    <text evidence="2 9">Belongs to the branched chain amino acid transporter family.</text>
</comment>
<dbReference type="GO" id="GO:0015188">
    <property type="term" value="F:L-isoleucine transmembrane transporter activity"/>
    <property type="evidence" value="ECO:0007669"/>
    <property type="project" value="TreeGrafter"/>
</dbReference>
<feature type="transmembrane region" description="Helical" evidence="9">
    <location>
        <begin position="367"/>
        <end position="387"/>
    </location>
</feature>
<feature type="transmembrane region" description="Helical" evidence="9">
    <location>
        <begin position="307"/>
        <end position="328"/>
    </location>
</feature>